<dbReference type="EMBL" id="MK580484">
    <property type="protein sequence ID" value="QCW57824.1"/>
    <property type="molecule type" value="Genomic_DNA"/>
</dbReference>
<dbReference type="SMART" id="SM00663">
    <property type="entry name" value="RPOLA_N"/>
    <property type="match status" value="1"/>
</dbReference>
<keyword evidence="10" id="KW-0472">Membrane</keyword>
<evidence type="ECO:0000256" key="10">
    <source>
        <dbReference type="SAM" id="Phobius"/>
    </source>
</evidence>
<evidence type="ECO:0000256" key="6">
    <source>
        <dbReference type="ARBA" id="ARBA00022679"/>
    </source>
</evidence>
<dbReference type="GO" id="GO:0003899">
    <property type="term" value="F:DNA-directed RNA polymerase activity"/>
    <property type="evidence" value="ECO:0007669"/>
    <property type="project" value="UniProtKB-EC"/>
</dbReference>
<dbReference type="Gene3D" id="1.10.274.100">
    <property type="entry name" value="RNA polymerase Rpb1, domain 3"/>
    <property type="match status" value="1"/>
</dbReference>
<dbReference type="GO" id="GO:0000428">
    <property type="term" value="C:DNA-directed RNA polymerase complex"/>
    <property type="evidence" value="ECO:0007669"/>
    <property type="project" value="UniProtKB-KW"/>
</dbReference>
<accession>A0A4Y5P3I7</accession>
<keyword evidence="10" id="KW-1133">Transmembrane helix</keyword>
<evidence type="ECO:0000256" key="2">
    <source>
        <dbReference type="ARBA" id="ARBA00007207"/>
    </source>
</evidence>
<protein>
    <recommendedName>
        <fullName evidence="3">DNA-directed RNA polymerase</fullName>
        <ecNumber evidence="3">2.7.7.6</ecNumber>
    </recommendedName>
</protein>
<gene>
    <name evidence="12" type="primary">rpoC1</name>
</gene>
<evidence type="ECO:0000256" key="9">
    <source>
        <dbReference type="ARBA" id="ARBA00048552"/>
    </source>
</evidence>
<evidence type="ECO:0000259" key="11">
    <source>
        <dbReference type="SMART" id="SM00663"/>
    </source>
</evidence>
<evidence type="ECO:0000256" key="1">
    <source>
        <dbReference type="ARBA" id="ARBA00004026"/>
    </source>
</evidence>
<geneLocation type="chloroplast" evidence="12"/>
<evidence type="ECO:0000256" key="4">
    <source>
        <dbReference type="ARBA" id="ARBA00022478"/>
    </source>
</evidence>
<keyword evidence="7" id="KW-0548">Nucleotidyltransferase</keyword>
<name>A0A4Y5P3I7_9CHLO</name>
<keyword evidence="6" id="KW-0808">Transferase</keyword>
<comment type="catalytic activity">
    <reaction evidence="9">
        <text>RNA(n) + a ribonucleoside 5'-triphosphate = RNA(n+1) + diphosphate</text>
        <dbReference type="Rhea" id="RHEA:21248"/>
        <dbReference type="Rhea" id="RHEA-COMP:14527"/>
        <dbReference type="Rhea" id="RHEA-COMP:17342"/>
        <dbReference type="ChEBI" id="CHEBI:33019"/>
        <dbReference type="ChEBI" id="CHEBI:61557"/>
        <dbReference type="ChEBI" id="CHEBI:140395"/>
        <dbReference type="EC" id="2.7.7.6"/>
    </reaction>
</comment>
<proteinExistence type="inferred from homology"/>
<keyword evidence="8" id="KW-0804">Transcription</keyword>
<feature type="domain" description="RNA polymerase N-terminal" evidence="11">
    <location>
        <begin position="272"/>
        <end position="622"/>
    </location>
</feature>
<dbReference type="SUPFAM" id="SSF64484">
    <property type="entry name" value="beta and beta-prime subunits of DNA dependent RNA-polymerase"/>
    <property type="match status" value="1"/>
</dbReference>
<keyword evidence="4" id="KW-0240">DNA-directed RNA polymerase</keyword>
<sequence>MNNRLSLYFSDGLNIKTQYVHGMKNKPEKIGDSKIFATYFFSGNWFFVVFPFYFPFKNSLLRKKTNIPLKFQNKKYIINQSKTWFHFSQISKPLSNGFTMNKWLETSHLLSEKRFSSKKKAANLWSPRLSGLLASKATMRRDHVQKNQNVQLWRKTNLYPSSHKYSFQPGYLRRNSSKNSPYLSFVFFSAYYDMCHLLNIEWKNIPMFDRSDRTGKDYKKQLKWCSPQKENIISSKIFIPYQYMKCQFNSSVFFLSGQKYSNSLKTQNLGKDNMVEDNALFSALFPFSHKRKEKEITKTLNNMNKHSKTANRFSPIVFSHGTLANERTGYAKRPDMRGDLYQNKFAKQANIPAKFIYYKKAILYNLNTNSFLTTKKMEDNNQKRLKQMELQPFHINSLLQANYQNLQIMVNVLIDNNQKLQSLTLLENKNRLYKSLSGILKGKQGRFRQNILGKRVDYSGRSVIVVGPNLKVHECGIPIVMALKLFQPFIILYLMKVYNATHNMAISLIKKKHPVVLNVVEKYLETWPILLNRAPTLHRMNIQAFKIRLVQGKSILLHPLVCSSFNADFDGDQMGVHIPLTQESRIEAWKLLWSLHNSINLASRQPLFLPSQDLVIGNYFLTKDPFFQYLIPFDSSFFYTSKKPEKDKPYNQKALYGLPNQLSKQVSTQNKKESFQSLLNRKDGTEKTRGGKTTPNLLNNKSLSLLPFFDKKTIYLKDLLTLFKKFYQKKFPLFNNIEEAYKYYSLNVMNNAYLNSPVWFYSFSLFETSEREKQIEFLMDKKGYHISISKYYEIHYKKNRFQIINLKNNRLNSFSSLKKNQTNFHFVLSEIAKGYFFIPWEKRFLFQYLVIQNHPDSYVNLYEMSSQKKTGRLKNYFSKTFINTIFNFPQKKTSKVVFNRQNFLFSISNKVSLVRKKKQVFGPAALFNQFFNILLSMTTLKFSSLLVSIQNEKSVTNNLCIYSFKPISTNQILRSTFGRIEFYLNTFEKI</sequence>
<dbReference type="EC" id="2.7.7.6" evidence="3"/>
<keyword evidence="12" id="KW-0150">Chloroplast</keyword>
<dbReference type="AlphaFoldDB" id="A0A4Y5P3I7"/>
<dbReference type="Pfam" id="PF00623">
    <property type="entry name" value="RNA_pol_Rpb1_2"/>
    <property type="match status" value="2"/>
</dbReference>
<dbReference type="PANTHER" id="PTHR19376:SF54">
    <property type="entry name" value="DNA-DIRECTED RNA POLYMERASE SUBUNIT BETA"/>
    <property type="match status" value="1"/>
</dbReference>
<comment type="function">
    <text evidence="1">DNA-dependent RNA polymerase catalyzes the transcription of DNA into RNA using the four ribonucleoside triphosphates as substrates.</text>
</comment>
<evidence type="ECO:0000256" key="8">
    <source>
        <dbReference type="ARBA" id="ARBA00023163"/>
    </source>
</evidence>
<evidence type="ECO:0000256" key="7">
    <source>
        <dbReference type="ARBA" id="ARBA00022695"/>
    </source>
</evidence>
<dbReference type="RefSeq" id="YP_009667521.1">
    <property type="nucleotide sequence ID" value="NC_043776.1"/>
</dbReference>
<dbReference type="GeneID" id="40872530"/>
<dbReference type="GO" id="GO:0006351">
    <property type="term" value="P:DNA-templated transcription"/>
    <property type="evidence" value="ECO:0007669"/>
    <property type="project" value="InterPro"/>
</dbReference>
<feature type="transmembrane region" description="Helical" evidence="10">
    <location>
        <begin position="35"/>
        <end position="54"/>
    </location>
</feature>
<evidence type="ECO:0000256" key="3">
    <source>
        <dbReference type="ARBA" id="ARBA00012418"/>
    </source>
</evidence>
<comment type="similarity">
    <text evidence="2">Belongs to the RNA polymerase beta' chain family. RpoC1 subfamily.</text>
</comment>
<dbReference type="PANTHER" id="PTHR19376">
    <property type="entry name" value="DNA-DIRECTED RNA POLYMERASE"/>
    <property type="match status" value="1"/>
</dbReference>
<reference evidence="12" key="1">
    <citation type="journal article" date="2019" name="Int. J. Mol. Sci.">
        <title>Characterization of the Chloroplast Genome of Trentepohlia odorata (Trentepohliales, Chlorophyta), and Discussion of its Taxonomy.</title>
        <authorList>
            <person name="Zhu H."/>
            <person name="Hu Y."/>
            <person name="Liu F."/>
            <person name="Hu Z."/>
            <person name="Liu G."/>
        </authorList>
    </citation>
    <scope>NUCLEOTIDE SEQUENCE</scope>
</reference>
<dbReference type="Gene3D" id="2.40.40.20">
    <property type="match status" value="1"/>
</dbReference>
<keyword evidence="5 12" id="KW-0934">Plastid</keyword>
<dbReference type="InterPro" id="IPR000722">
    <property type="entry name" value="RNA_pol_asu"/>
</dbReference>
<keyword evidence="10" id="KW-0812">Transmembrane</keyword>
<dbReference type="InterPro" id="IPR006592">
    <property type="entry name" value="RNA_pol_N"/>
</dbReference>
<dbReference type="GO" id="GO:0003677">
    <property type="term" value="F:DNA binding"/>
    <property type="evidence" value="ECO:0007669"/>
    <property type="project" value="InterPro"/>
</dbReference>
<organism evidence="12">
    <name type="scientific">Trentepohlia odorata</name>
    <dbReference type="NCBI Taxonomy" id="2576626"/>
    <lineage>
        <taxon>Eukaryota</taxon>
        <taxon>Viridiplantae</taxon>
        <taxon>Chlorophyta</taxon>
        <taxon>core chlorophytes</taxon>
        <taxon>Ulvophyceae</taxon>
        <taxon>TCBD clade</taxon>
        <taxon>Trentepohliales</taxon>
        <taxon>Trentepohliaceae</taxon>
        <taxon>Trentepohlia</taxon>
    </lineage>
</organism>
<dbReference type="InterPro" id="IPR045867">
    <property type="entry name" value="DNA-dir_RpoC_beta_prime"/>
</dbReference>
<evidence type="ECO:0000313" key="12">
    <source>
        <dbReference type="EMBL" id="QCW57824.1"/>
    </source>
</evidence>
<dbReference type="InterPro" id="IPR042102">
    <property type="entry name" value="RNA_pol_Rpb1_3_sf"/>
</dbReference>
<evidence type="ECO:0000256" key="5">
    <source>
        <dbReference type="ARBA" id="ARBA00022640"/>
    </source>
</evidence>